<accession>A0AAV7JZD2</accession>
<dbReference type="InterPro" id="IPR055392">
    <property type="entry name" value="BROMI_C"/>
</dbReference>
<name>A0AAV7JZD2_9METZ</name>
<feature type="domain" description="BROMI middle region" evidence="1">
    <location>
        <begin position="9"/>
        <end position="391"/>
    </location>
</feature>
<dbReference type="Pfam" id="PF23440">
    <property type="entry name" value="BROMI_C"/>
    <property type="match status" value="1"/>
</dbReference>
<dbReference type="Proteomes" id="UP001165289">
    <property type="component" value="Unassembled WGS sequence"/>
</dbReference>
<feature type="domain" description="BROMI C-terminal Rab TBC-like" evidence="2">
    <location>
        <begin position="640"/>
        <end position="1045"/>
    </location>
</feature>
<evidence type="ECO:0000313" key="4">
    <source>
        <dbReference type="Proteomes" id="UP001165289"/>
    </source>
</evidence>
<gene>
    <name evidence="3" type="ORF">LOD99_2908</name>
</gene>
<proteinExistence type="predicted"/>
<keyword evidence="4" id="KW-1185">Reference proteome</keyword>
<evidence type="ECO:0000259" key="2">
    <source>
        <dbReference type="Pfam" id="PF23440"/>
    </source>
</evidence>
<organism evidence="3 4">
    <name type="scientific">Oopsacas minuta</name>
    <dbReference type="NCBI Taxonomy" id="111878"/>
    <lineage>
        <taxon>Eukaryota</taxon>
        <taxon>Metazoa</taxon>
        <taxon>Porifera</taxon>
        <taxon>Hexactinellida</taxon>
        <taxon>Hexasterophora</taxon>
        <taxon>Lyssacinosida</taxon>
        <taxon>Leucopsacidae</taxon>
        <taxon>Oopsacas</taxon>
    </lineage>
</organism>
<dbReference type="EMBL" id="JAKMXF010000233">
    <property type="protein sequence ID" value="KAI6654061.1"/>
    <property type="molecule type" value="Genomic_DNA"/>
</dbReference>
<evidence type="ECO:0000259" key="1">
    <source>
        <dbReference type="Pfam" id="PF14961"/>
    </source>
</evidence>
<dbReference type="Gene3D" id="1.10.472.80">
    <property type="entry name" value="Ypt/Rab-GAP domain of gyp1p, domain 3"/>
    <property type="match status" value="1"/>
</dbReference>
<sequence>MPYISSNYLKELVNKFDTSNSPDVRREALQAIIQFSPSEILSCPDWPTLHMLVTRSLRDQDAFISNNSFGILLRLFSTSNLTAIKEAYLILVEHLLETPYYSQQVRHGIDVCAMENAGLIQKFHLLTLFIHWLPSYWFRFNNAFMTEIIDKTINLLMLCIDHESLVSFSNSHSISPMHILSIIDHKAEWFQKLIHAEYSRTFIVQKLEKHPAFLCTIVEYILAYLRLFQHNAAILEEDIGELDYFYNETSLSYLFFIALLNIIQNFIIFECRLIIFPQTFDGEYFKDKNDAAIHFITIILENLYNENNSIEKQLDPYYITLNALMKILQKGNKLFLDGKILTSLMRSINSKSGSVVSFYQANSHLSYVYDVIQNLTESDTGRKHFFNHEHTHLADLVAQTKNLLQSIPITVLPSTIRGILAPVINLFSTPEGIIHEDTYKIIQLLTGLLKKPAFIQNSSNKYELLHIMSNVMATPKGIVCLKQNNILDDCIEILFLNTDVNLNSYKNSSIRYGYILSQVSNFSFSTNPLQSTSLLDYLTDTLNKQLNRTNEPLLHQQASLIAPLNRSLHKAMYNMAKVFVNYATLIEIVDRKSIEENVTTNIAQFLLDHVLVKSNERINDICNFEEKHVIALALFNLMLSSLDNFLLLEDQFGITTILLSLQNSTVVINDVQVFDQLWYERNRSLLKVGLLGGPKEKMHPHNSLHCYEEIDKNKFQTFKEFPIPTSYGYFKERIPWLPDESKEFPIAQQELQIWFTKLLSSNQNIVILKTTNALLQHIMCQAYGGVFPKNTVTFDSNIKLMTSSSEHIASKLIVQYGCNLRLLKDEESDCKQLLLLIANMKGILINQQYTLQNNLLNTLQSDTYCYDWFIGIMFILTRGDVHTAFTLLSSFSTQLSSCYIWLNRMHKSKILPQDLVVTGRNWGITNILHNLELIVKAELQCIYAGLHISGVSLGTICCIWLQQCFLNYLDFEEICSYILTVLILGIDYQLYFIVSILKHLQTVILSSTQENNLMYCLLENPITGYRLTDWIEYMRELEERWRNSVNMTLPDK</sequence>
<dbReference type="InterPro" id="IPR032735">
    <property type="entry name" value="BROMI_M"/>
</dbReference>
<evidence type="ECO:0000313" key="3">
    <source>
        <dbReference type="EMBL" id="KAI6654061.1"/>
    </source>
</evidence>
<feature type="domain" description="BROMI middle region" evidence="1">
    <location>
        <begin position="464"/>
        <end position="596"/>
    </location>
</feature>
<dbReference type="AlphaFoldDB" id="A0AAV7JZD2"/>
<reference evidence="3 4" key="1">
    <citation type="journal article" date="2023" name="BMC Biol.">
        <title>The compact genome of the sponge Oopsacas minuta (Hexactinellida) is lacking key metazoan core genes.</title>
        <authorList>
            <person name="Santini S."/>
            <person name="Schenkelaars Q."/>
            <person name="Jourda C."/>
            <person name="Duchesne M."/>
            <person name="Belahbib H."/>
            <person name="Rocher C."/>
            <person name="Selva M."/>
            <person name="Riesgo A."/>
            <person name="Vervoort M."/>
            <person name="Leys S.P."/>
            <person name="Kodjabachian L."/>
            <person name="Le Bivic A."/>
            <person name="Borchiellini C."/>
            <person name="Claverie J.M."/>
            <person name="Renard E."/>
        </authorList>
    </citation>
    <scope>NUCLEOTIDE SEQUENCE [LARGE SCALE GENOMIC DNA]</scope>
    <source>
        <strain evidence="3">SPO-2</strain>
    </source>
</reference>
<comment type="caution">
    <text evidence="3">The sequence shown here is derived from an EMBL/GenBank/DDBJ whole genome shotgun (WGS) entry which is preliminary data.</text>
</comment>
<dbReference type="Pfam" id="PF14961">
    <property type="entry name" value="BROMI"/>
    <property type="match status" value="2"/>
</dbReference>
<protein>
    <submittedName>
        <fullName evidence="3">Protein broad-minded</fullName>
    </submittedName>
</protein>